<dbReference type="Pfam" id="PF00440">
    <property type="entry name" value="TetR_N"/>
    <property type="match status" value="1"/>
</dbReference>
<dbReference type="SUPFAM" id="SSF46689">
    <property type="entry name" value="Homeodomain-like"/>
    <property type="match status" value="1"/>
</dbReference>
<evidence type="ECO:0000259" key="5">
    <source>
        <dbReference type="PROSITE" id="PS50977"/>
    </source>
</evidence>
<feature type="DNA-binding region" description="H-T-H motif" evidence="4">
    <location>
        <begin position="36"/>
        <end position="55"/>
    </location>
</feature>
<name>A0A4R1R8C6_HYDET</name>
<dbReference type="SUPFAM" id="SSF48498">
    <property type="entry name" value="Tetracyclin repressor-like, C-terminal domain"/>
    <property type="match status" value="1"/>
</dbReference>
<dbReference type="AlphaFoldDB" id="A0A4R1R8C6"/>
<dbReference type="InterPro" id="IPR001647">
    <property type="entry name" value="HTH_TetR"/>
</dbReference>
<feature type="domain" description="HTH tetR-type" evidence="5">
    <location>
        <begin position="13"/>
        <end position="73"/>
    </location>
</feature>
<evidence type="ECO:0000256" key="1">
    <source>
        <dbReference type="ARBA" id="ARBA00023015"/>
    </source>
</evidence>
<dbReference type="InterPro" id="IPR050109">
    <property type="entry name" value="HTH-type_TetR-like_transc_reg"/>
</dbReference>
<dbReference type="OrthoDB" id="9785164at2"/>
<dbReference type="GO" id="GO:0000976">
    <property type="term" value="F:transcription cis-regulatory region binding"/>
    <property type="evidence" value="ECO:0007669"/>
    <property type="project" value="TreeGrafter"/>
</dbReference>
<protein>
    <submittedName>
        <fullName evidence="6">TetR family transcriptional regulator</fullName>
    </submittedName>
</protein>
<sequence length="194" mass="22209">MAKRLTNRTKQALSTKNRIYQNGVKLIEKYGYENVTVDQIAKKAGVSVGTYYHYFQSKFDLFVEIYRHGDEYFKAKVPELLKQYASCPDRVSAYFGLYAQLAIDDGLEMVRNLYVPTNKMFISHGRAMQDLLTGILRQGQESGEVSGSVPPETITERLFVAARGVIFDWSLHDGESDLIADMKDMIQRLLRTYL</sequence>
<dbReference type="Gene3D" id="1.10.357.10">
    <property type="entry name" value="Tetracycline Repressor, domain 2"/>
    <property type="match status" value="1"/>
</dbReference>
<dbReference type="RefSeq" id="WP_132016038.1">
    <property type="nucleotide sequence ID" value="NZ_SLUN01000030.1"/>
</dbReference>
<keyword evidence="2 4" id="KW-0238">DNA-binding</keyword>
<dbReference type="Proteomes" id="UP000295008">
    <property type="component" value="Unassembled WGS sequence"/>
</dbReference>
<dbReference type="GO" id="GO:0003700">
    <property type="term" value="F:DNA-binding transcription factor activity"/>
    <property type="evidence" value="ECO:0007669"/>
    <property type="project" value="TreeGrafter"/>
</dbReference>
<evidence type="ECO:0000256" key="2">
    <source>
        <dbReference type="ARBA" id="ARBA00023125"/>
    </source>
</evidence>
<reference evidence="6 7" key="1">
    <citation type="submission" date="2019-03" db="EMBL/GenBank/DDBJ databases">
        <title>Genomic Encyclopedia of Type Strains, Phase IV (KMG-IV): sequencing the most valuable type-strain genomes for metagenomic binning, comparative biology and taxonomic classification.</title>
        <authorList>
            <person name="Goeker M."/>
        </authorList>
    </citation>
    <scope>NUCLEOTIDE SEQUENCE [LARGE SCALE GENOMIC DNA]</scope>
    <source>
        <strain evidence="6 7">LX-B</strain>
    </source>
</reference>
<keyword evidence="7" id="KW-1185">Reference proteome</keyword>
<evidence type="ECO:0000256" key="4">
    <source>
        <dbReference type="PROSITE-ProRule" id="PRU00335"/>
    </source>
</evidence>
<organism evidence="6 7">
    <name type="scientific">Hydrogenispora ethanolica</name>
    <dbReference type="NCBI Taxonomy" id="1082276"/>
    <lineage>
        <taxon>Bacteria</taxon>
        <taxon>Bacillati</taxon>
        <taxon>Bacillota</taxon>
        <taxon>Hydrogenispora</taxon>
    </lineage>
</organism>
<dbReference type="InterPro" id="IPR009057">
    <property type="entry name" value="Homeodomain-like_sf"/>
</dbReference>
<dbReference type="PRINTS" id="PR00455">
    <property type="entry name" value="HTHTETR"/>
</dbReference>
<keyword evidence="1" id="KW-0805">Transcription regulation</keyword>
<comment type="caution">
    <text evidence="6">The sequence shown here is derived from an EMBL/GenBank/DDBJ whole genome shotgun (WGS) entry which is preliminary data.</text>
</comment>
<accession>A0A4R1R8C6</accession>
<dbReference type="EMBL" id="SLUN01000030">
    <property type="protein sequence ID" value="TCL61911.1"/>
    <property type="molecule type" value="Genomic_DNA"/>
</dbReference>
<proteinExistence type="predicted"/>
<dbReference type="PANTHER" id="PTHR30055">
    <property type="entry name" value="HTH-TYPE TRANSCRIPTIONAL REGULATOR RUTR"/>
    <property type="match status" value="1"/>
</dbReference>
<keyword evidence="3" id="KW-0804">Transcription</keyword>
<evidence type="ECO:0000256" key="3">
    <source>
        <dbReference type="ARBA" id="ARBA00023163"/>
    </source>
</evidence>
<dbReference type="PANTHER" id="PTHR30055:SF234">
    <property type="entry name" value="HTH-TYPE TRANSCRIPTIONAL REGULATOR BETI"/>
    <property type="match status" value="1"/>
</dbReference>
<dbReference type="InterPro" id="IPR036271">
    <property type="entry name" value="Tet_transcr_reg_TetR-rel_C_sf"/>
</dbReference>
<dbReference type="PROSITE" id="PS50977">
    <property type="entry name" value="HTH_TETR_2"/>
    <property type="match status" value="1"/>
</dbReference>
<evidence type="ECO:0000313" key="6">
    <source>
        <dbReference type="EMBL" id="TCL61911.1"/>
    </source>
</evidence>
<gene>
    <name evidence="6" type="ORF">EDC14_103013</name>
</gene>
<evidence type="ECO:0000313" key="7">
    <source>
        <dbReference type="Proteomes" id="UP000295008"/>
    </source>
</evidence>